<dbReference type="InterPro" id="IPR022099">
    <property type="entry name" value="DUF3638"/>
</dbReference>
<evidence type="ECO:0000259" key="11">
    <source>
        <dbReference type="Pfam" id="PF20255"/>
    </source>
</evidence>
<evidence type="ECO:0000256" key="4">
    <source>
        <dbReference type="ARBA" id="ARBA00022786"/>
    </source>
</evidence>
<feature type="domain" description="DUF3645" evidence="10">
    <location>
        <begin position="2421"/>
        <end position="2453"/>
    </location>
</feature>
<dbReference type="Pfam" id="PF12340">
    <property type="entry name" value="DUF3638"/>
    <property type="match status" value="1"/>
</dbReference>
<dbReference type="PANTHER" id="PTHR13367:SF33">
    <property type="entry name" value="P-LOOP CONTAINING NUCLEOSIDE TRIPHOSPHATE HYDROLASE PROTEIN"/>
    <property type="match status" value="1"/>
</dbReference>
<keyword evidence="13" id="KW-1185">Reference proteome</keyword>
<dbReference type="Pfam" id="PF12359">
    <property type="entry name" value="DUF3645"/>
    <property type="match status" value="1"/>
</dbReference>
<evidence type="ECO:0000256" key="7">
    <source>
        <dbReference type="SAM" id="Coils"/>
    </source>
</evidence>
<evidence type="ECO:0000313" key="13">
    <source>
        <dbReference type="Proteomes" id="UP000764110"/>
    </source>
</evidence>
<dbReference type="InterPro" id="IPR022105">
    <property type="entry name" value="DUF3645"/>
</dbReference>
<dbReference type="Pfam" id="PF20255">
    <property type="entry name" value="DUF6606"/>
    <property type="match status" value="1"/>
</dbReference>
<evidence type="ECO:0000259" key="10">
    <source>
        <dbReference type="Pfam" id="PF12359"/>
    </source>
</evidence>
<gene>
    <name evidence="12" type="ORF">MHUMG1_09560</name>
</gene>
<dbReference type="InterPro" id="IPR051346">
    <property type="entry name" value="OTU_Deubiquitinase"/>
</dbReference>
<feature type="compositionally biased region" description="Acidic residues" evidence="8">
    <location>
        <begin position="3035"/>
        <end position="3057"/>
    </location>
</feature>
<evidence type="ECO:0000256" key="6">
    <source>
        <dbReference type="ARBA" id="ARBA00022807"/>
    </source>
</evidence>
<dbReference type="EMBL" id="JACEFI010000027">
    <property type="protein sequence ID" value="KAH0592736.1"/>
    <property type="molecule type" value="Genomic_DNA"/>
</dbReference>
<keyword evidence="7" id="KW-0175">Coiled coil</keyword>
<dbReference type="GO" id="GO:0006508">
    <property type="term" value="P:proteolysis"/>
    <property type="evidence" value="ECO:0007669"/>
    <property type="project" value="UniProtKB-KW"/>
</dbReference>
<feature type="coiled-coil region" evidence="7">
    <location>
        <begin position="1790"/>
        <end position="1817"/>
    </location>
</feature>
<keyword evidence="4" id="KW-0833">Ubl conjugation pathway</keyword>
<evidence type="ECO:0000256" key="2">
    <source>
        <dbReference type="ARBA" id="ARBA00012759"/>
    </source>
</evidence>
<keyword evidence="5" id="KW-0378">Hydrolase</keyword>
<feature type="region of interest" description="Disordered" evidence="8">
    <location>
        <begin position="3033"/>
        <end position="3057"/>
    </location>
</feature>
<dbReference type="SUPFAM" id="SSF52540">
    <property type="entry name" value="P-loop containing nucleoside triphosphate hydrolases"/>
    <property type="match status" value="1"/>
</dbReference>
<comment type="caution">
    <text evidence="12">The sequence shown here is derived from an EMBL/GenBank/DDBJ whole genome shotgun (WGS) entry which is preliminary data.</text>
</comment>
<feature type="domain" description="DUF6606" evidence="11">
    <location>
        <begin position="14"/>
        <end position="286"/>
    </location>
</feature>
<dbReference type="EC" id="3.4.19.12" evidence="2"/>
<feature type="domain" description="DUF3638" evidence="9">
    <location>
        <begin position="2081"/>
        <end position="2305"/>
    </location>
</feature>
<protein>
    <recommendedName>
        <fullName evidence="2">ubiquitinyl hydrolase 1</fullName>
        <ecNumber evidence="2">3.4.19.12</ecNumber>
    </recommendedName>
</protein>
<dbReference type="InterPro" id="IPR027417">
    <property type="entry name" value="P-loop_NTPase"/>
</dbReference>
<name>A0A9P8M1W2_9HYPO</name>
<dbReference type="Proteomes" id="UP000764110">
    <property type="component" value="Unassembled WGS sequence"/>
</dbReference>
<keyword evidence="6" id="KW-0788">Thiol protease</keyword>
<comment type="catalytic activity">
    <reaction evidence="1">
        <text>Thiol-dependent hydrolysis of ester, thioester, amide, peptide and isopeptide bonds formed by the C-terminal Gly of ubiquitin (a 76-residue protein attached to proteins as an intracellular targeting signal).</text>
        <dbReference type="EC" id="3.4.19.12"/>
    </reaction>
</comment>
<dbReference type="PANTHER" id="PTHR13367">
    <property type="entry name" value="UBIQUITIN THIOESTERASE"/>
    <property type="match status" value="1"/>
</dbReference>
<sequence>MPERSSQPRLLEAVFDHVVLPPRLPAAPETDSMPLNWELTARFLDACKQMRCRETENLWDTVEASLLLTQHLNRNPASKESLAAAFSQVAQDESVAWLVLHAVQQNAVIIIHKNNDTNEVVFEAFEASPTAPAVLEANHALQWTFPGRSVAVAESEFSKNAFQHVLADFLEQASEVALDKFAARSSKGGGMVVEPRDTPSPALITEMLMSFLEATGRPFPVHAVQKRIRDDVVLRIASETPWRRSPYWLALRVAVQRILLTSCGDDLGTSRVHFKFAMCVVLAHLLTDCQPALHPEKTLMLQAKLCRRLAKLQTAMSEAPVALRQLYEREFSKTRSFFESTLANAKRAMTTLWDAHKRRATRPIPLLPVRAPSSDLVLKLQNSRSKLQSLLATGVEPPKLQGLLGPPSLAEGTVSQVDKLATQCCKLIVCDSETMSVLHGSFPSPEAKCIKLSSTMLNYMKMVGYYYRNNEILMSQYLLNLFELWVAIDSLATTICPLLRDYHPVFVPEAIDMLCLMTRNDMERLRHVQRYISDRIKRCKTGHGTIFSHSGCTAAFPATLFRDNDDSFGLQPLSSQIGNAYAKSAQAKKIELDQLMARYEELSDQIQQGVCCCSRMQDGRLIGDRCERCRQARRRKRLKIMVHEAFLPEEKSAKAAILLELNMPEYLCLYRDATWALRMLGVKEFEESCANTYLEDLKPLREFEHKNVSTSITLASHQKSFLQTHYRKQKMPKSEAQVLLPFGPDFAYYDQENCIWPHEHDEAPWYHHLLGSWLPESILDPFADASLYMDNSEHPSSYEIAAHQDACPRDMSPHEYTAYQRAISGVYRRWIVLVSELGSTNLNPSSDTTFKFFTRLALQSGPDQTSEILGKVHSIFHDMTFCERLEHQIRLRLNALRSGRKDLICMSTLTTLSLRLHNLCPSDFRSNVAKLLRQTREILSLWISQLRDELRHTDNGETARKAAHSAFGAAMLYRQTFDIFLAPDNEPRFGEEEALHFFRASIALSENLIVNLDDVPPQIKQLLVQDMKRAYSMSDKIRAWTLSNFSALETVINETWTDAGSTESRSFSEWNFLNKGHWMASRTVGTGLVASQTVHYHALQGHLLIDGKPLGRLPLKIRDDKNVLELFQGQHLLTRPSGMAGMEYQIVNSVSNHDVHVGIRKGKVVIRAKFRGYIMEHVPREIFKGDTVPDLPSGLVDGCVHWLNLRTGTLEMRRKPNIWSSKSSNWVLNVRTRMATRQQRMGLVPGATTAKDGTCLVEPQSEVGKKIMRIFENFENPGNLTIYQPLSDNGRLSVEIKRLEMRFFVKTRGLLYSQQLQSEIDPVQDIGTLYGLESKLVLRNASNSRRKSVMVPIGPLSWERQGPHVSVKISNEGTYALFTVDPLLGRLNCAPEPSLLYMKALIHAITSFPIPDELTGRTGTEEACLCLTAAQSQPWKPLGVLPKTILSAIIALSPRRTYYPEYKRLYQKVFWDKSLTATIQHEYLAIHAGDILRQSQALDIPEKATDERGPVEMDLPDLHHLALRGIIRRQVYERNKYPWVLGVLSQANDNRLYMPRGSSYQSKESTRVYRVIKELREGSGAISELPELSPILEEWRNIDGFNGNMSTLDIQRNLNAHASQAFGPLITMLRCPDGATDYIAQLSLALYAFGEQADAEAIAWLVAVANNGTMRDIEPPNIHRFTDFSHFPKLNKSHIEDLLVHAQDSYSAYVSARVNCDKRPKPRARMKYEYEICIAQEADSVASWLEKAWPDVPLTFAQFVESWTELEFKYTDVAKVWECLGPELQRLSQNLGLSDYVQSLEDEAEKLRNECSNANLASQRALHTAQPSFSTTRTAAQVSWTTFQASCATLQDSRIPPQTSSFPRAVYHVPCLTKVFRNSRGKIEISAKDSRLPKPSRLEASGHSKDHSILDRLPRISEELSMLHQIVQPFKAAENLIKQQYGQDLEDSIAAMAWDLEQPQLQTLELAMAGLALTTGSLEAEIAAVEKDLREKIILVENHLSSQDACYFWLEAGHLWPGDSLAAILEQLRLDNFKRLSLPLKKSLVQLGILVTKLQQLLRMQDAERCGDKKKLLEEKNSTGHSNWTPMIYPEWLLLEIDNNILIRPLQVEVAKAIISPQSEENSVLQMNMGKGKTSVVMPMAALILADKTKLCRIVVPKALLLQTAQVIQSRIGGLVGRQVRHVPFARRSPSDAATLSRYRAIHEEMQVTGGVMICLPAHILSFKLSGMQRLADGQQKVGKEMVEIQRWLDITCRDILDESDLTLSVQTQLIYPSGDFTVVDGHPYRWLVVEELLSLVEKHASSLQDQFDGKIVVVQRHRYPIIHFLTTEPEDALNELLIDDVCNGRLPRLQIQESSSDNVRCLRQIISGAQVSSTVWDNAIKSLKDEAFGPKILYLLRGLISERILLLCLKKKWNIQYGLHPERQPIAVPFEAKGVPSQAAEYGHPDTALILTCLAFYQQGLSKEQVKQGLQGIMQSDDPVAHYDRWICSCASLPSSLRYWNNAGAHILEMQNEDVAKTWLDIDTQAQGAVYFGPNGQIMVRSRFQSQPMPLIASPFANDLKTCVVYIDEGHTRGTDLKLPVEAKGAVTLGSGQTKDQTVQAAMRLRQLGTTQSVAFLAPPEVYRSILDVRRAHTHEPPGHVIPTSVDVVRWLLEQSCKANEQMMALHFSQCQDFCRRTDIVWKYPNFATNKTHLEKVLEVIRNEESQTLQQMYGPRTQSEQVGLVEVASRRLQTFALNVADMARHGQSSCSSALMEVEQEREVVFEVEQVREKQKRTEHTAHEFPGVDHAIMVFITTGQLDTKAAGQRGPLMQAFDYVGSTKIGKQFGVKSTSSRFYVSREYTRTIKVGRGMARHEILRPVHWILWNPSSETALLIIPEEADAIMPVLRNMDTPLVWLLGYTAPVTKSMQVFNCLSYLAVPNWPRNSTLPTWLSIEVGILSGRLYFEFSEYNALLSWLGVHPDEQQSASSTGIRISEPLQFLQEWVTYRRQIDDILNTPVGFVCQRQHLHEGHFFFLSHKANYESAASISLDEPLLEETDDDGDADDTELTGDAEE</sequence>
<evidence type="ECO:0000256" key="8">
    <source>
        <dbReference type="SAM" id="MobiDB-lite"/>
    </source>
</evidence>
<dbReference type="Gene3D" id="3.40.50.300">
    <property type="entry name" value="P-loop containing nucleotide triphosphate hydrolases"/>
    <property type="match status" value="1"/>
</dbReference>
<accession>A0A9P8M1W2</accession>
<evidence type="ECO:0000256" key="5">
    <source>
        <dbReference type="ARBA" id="ARBA00022801"/>
    </source>
</evidence>
<evidence type="ECO:0000313" key="12">
    <source>
        <dbReference type="EMBL" id="KAH0592736.1"/>
    </source>
</evidence>
<reference evidence="12 13" key="1">
    <citation type="submission" date="2020-07" db="EMBL/GenBank/DDBJ databases">
        <title>Metarhizium humberi genome.</title>
        <authorList>
            <person name="Lysoe E."/>
        </authorList>
    </citation>
    <scope>NUCLEOTIDE SEQUENCE [LARGE SCALE GENOMIC DNA]</scope>
    <source>
        <strain evidence="12 13">ESALQ1638</strain>
    </source>
</reference>
<dbReference type="GO" id="GO:0004843">
    <property type="term" value="F:cysteine-type deubiquitinase activity"/>
    <property type="evidence" value="ECO:0007669"/>
    <property type="project" value="UniProtKB-EC"/>
</dbReference>
<keyword evidence="3" id="KW-0645">Protease</keyword>
<organism evidence="12 13">
    <name type="scientific">Metarhizium humberi</name>
    <dbReference type="NCBI Taxonomy" id="2596975"/>
    <lineage>
        <taxon>Eukaryota</taxon>
        <taxon>Fungi</taxon>
        <taxon>Dikarya</taxon>
        <taxon>Ascomycota</taxon>
        <taxon>Pezizomycotina</taxon>
        <taxon>Sordariomycetes</taxon>
        <taxon>Hypocreomycetidae</taxon>
        <taxon>Hypocreales</taxon>
        <taxon>Clavicipitaceae</taxon>
        <taxon>Metarhizium</taxon>
    </lineage>
</organism>
<evidence type="ECO:0000256" key="3">
    <source>
        <dbReference type="ARBA" id="ARBA00022670"/>
    </source>
</evidence>
<evidence type="ECO:0000256" key="1">
    <source>
        <dbReference type="ARBA" id="ARBA00000707"/>
    </source>
</evidence>
<evidence type="ECO:0000259" key="9">
    <source>
        <dbReference type="Pfam" id="PF12340"/>
    </source>
</evidence>
<dbReference type="InterPro" id="IPR046541">
    <property type="entry name" value="DUF6606"/>
</dbReference>
<proteinExistence type="predicted"/>